<feature type="region of interest" description="Disordered" evidence="3">
    <location>
        <begin position="422"/>
        <end position="850"/>
    </location>
</feature>
<feature type="compositionally biased region" description="Pro residues" evidence="3">
    <location>
        <begin position="1257"/>
        <end position="1274"/>
    </location>
</feature>
<dbReference type="InterPro" id="IPR009057">
    <property type="entry name" value="Homeodomain-like_sf"/>
</dbReference>
<organism evidence="7 8">
    <name type="scientific">Cymbomonas tetramitiformis</name>
    <dbReference type="NCBI Taxonomy" id="36881"/>
    <lineage>
        <taxon>Eukaryota</taxon>
        <taxon>Viridiplantae</taxon>
        <taxon>Chlorophyta</taxon>
        <taxon>Pyramimonadophyceae</taxon>
        <taxon>Pyramimonadales</taxon>
        <taxon>Pyramimonadaceae</taxon>
        <taxon>Cymbomonas</taxon>
    </lineage>
</organism>
<evidence type="ECO:0000259" key="6">
    <source>
        <dbReference type="PROSITE" id="PS51294"/>
    </source>
</evidence>
<evidence type="ECO:0000256" key="1">
    <source>
        <dbReference type="ARBA" id="ARBA00023117"/>
    </source>
</evidence>
<feature type="compositionally biased region" description="Basic residues" evidence="3">
    <location>
        <begin position="557"/>
        <end position="567"/>
    </location>
</feature>
<feature type="compositionally biased region" description="Basic and acidic residues" evidence="3">
    <location>
        <begin position="623"/>
        <end position="636"/>
    </location>
</feature>
<dbReference type="PANTHER" id="PTHR37888:SF11">
    <property type="entry name" value="DNA-BINDING BROMODOMAIN-CONTAINING PROTEIN"/>
    <property type="match status" value="1"/>
</dbReference>
<dbReference type="Pfam" id="PF00249">
    <property type="entry name" value="Myb_DNA-binding"/>
    <property type="match status" value="1"/>
</dbReference>
<feature type="region of interest" description="Disordered" evidence="3">
    <location>
        <begin position="1167"/>
        <end position="1210"/>
    </location>
</feature>
<feature type="compositionally biased region" description="Low complexity" evidence="3">
    <location>
        <begin position="494"/>
        <end position="509"/>
    </location>
</feature>
<feature type="region of interest" description="Disordered" evidence="3">
    <location>
        <begin position="1224"/>
        <end position="1282"/>
    </location>
</feature>
<dbReference type="PROSITE" id="PS51294">
    <property type="entry name" value="HTH_MYB"/>
    <property type="match status" value="1"/>
</dbReference>
<dbReference type="InterPro" id="IPR036427">
    <property type="entry name" value="Bromodomain-like_sf"/>
</dbReference>
<protein>
    <recommendedName>
        <fullName evidence="9">Bromo domain-containing protein</fullName>
    </recommendedName>
</protein>
<evidence type="ECO:0000313" key="7">
    <source>
        <dbReference type="EMBL" id="KAK3232641.1"/>
    </source>
</evidence>
<evidence type="ECO:0000256" key="2">
    <source>
        <dbReference type="PROSITE-ProRule" id="PRU00035"/>
    </source>
</evidence>
<evidence type="ECO:0000259" key="4">
    <source>
        <dbReference type="PROSITE" id="PS50014"/>
    </source>
</evidence>
<evidence type="ECO:0008006" key="9">
    <source>
        <dbReference type="Google" id="ProtNLM"/>
    </source>
</evidence>
<accession>A0AAE0ELD8</accession>
<feature type="compositionally biased region" description="Acidic residues" evidence="3">
    <location>
        <begin position="123"/>
        <end position="152"/>
    </location>
</feature>
<reference evidence="7 8" key="1">
    <citation type="journal article" date="2015" name="Genome Biol. Evol.">
        <title>Comparative Genomics of a Bacterivorous Green Alga Reveals Evolutionary Causalities and Consequences of Phago-Mixotrophic Mode of Nutrition.</title>
        <authorList>
            <person name="Burns J.A."/>
            <person name="Paasch A."/>
            <person name="Narechania A."/>
            <person name="Kim E."/>
        </authorList>
    </citation>
    <scope>NUCLEOTIDE SEQUENCE [LARGE SCALE GENOMIC DNA]</scope>
    <source>
        <strain evidence="7 8">PLY_AMNH</strain>
    </source>
</reference>
<dbReference type="SUPFAM" id="SSF46689">
    <property type="entry name" value="Homeodomain-like"/>
    <property type="match status" value="1"/>
</dbReference>
<feature type="domain" description="HTH myb-type" evidence="6">
    <location>
        <begin position="1"/>
        <end position="63"/>
    </location>
</feature>
<dbReference type="Gene3D" id="1.10.246.220">
    <property type="match status" value="1"/>
</dbReference>
<feature type="compositionally biased region" description="Basic residues" evidence="3">
    <location>
        <begin position="1045"/>
        <end position="1058"/>
    </location>
</feature>
<feature type="region of interest" description="Disordered" evidence="3">
    <location>
        <begin position="1477"/>
        <end position="1496"/>
    </location>
</feature>
<feature type="compositionally biased region" description="Basic and acidic residues" evidence="3">
    <location>
        <begin position="536"/>
        <end position="556"/>
    </location>
</feature>
<evidence type="ECO:0000313" key="8">
    <source>
        <dbReference type="Proteomes" id="UP001190700"/>
    </source>
</evidence>
<feature type="compositionally biased region" description="Low complexity" evidence="3">
    <location>
        <begin position="950"/>
        <end position="978"/>
    </location>
</feature>
<comment type="caution">
    <text evidence="7">The sequence shown here is derived from an EMBL/GenBank/DDBJ whole genome shotgun (WGS) entry which is preliminary data.</text>
</comment>
<dbReference type="SMART" id="SM00297">
    <property type="entry name" value="BROMO"/>
    <property type="match status" value="1"/>
</dbReference>
<dbReference type="Pfam" id="PF00439">
    <property type="entry name" value="Bromodomain"/>
    <property type="match status" value="1"/>
</dbReference>
<feature type="compositionally biased region" description="Basic and acidic residues" evidence="3">
    <location>
        <begin position="741"/>
        <end position="752"/>
    </location>
</feature>
<feature type="compositionally biased region" description="Polar residues" evidence="3">
    <location>
        <begin position="872"/>
        <end position="883"/>
    </location>
</feature>
<keyword evidence="8" id="KW-1185">Reference proteome</keyword>
<dbReference type="EMBL" id="LGRX02035935">
    <property type="protein sequence ID" value="KAK3232641.1"/>
    <property type="molecule type" value="Genomic_DNA"/>
</dbReference>
<proteinExistence type="predicted"/>
<feature type="region of interest" description="Disordered" evidence="3">
    <location>
        <begin position="862"/>
        <end position="1155"/>
    </location>
</feature>
<dbReference type="InterPro" id="IPR001487">
    <property type="entry name" value="Bromodomain"/>
</dbReference>
<feature type="compositionally biased region" description="Polar residues" evidence="3">
    <location>
        <begin position="1011"/>
        <end position="1021"/>
    </location>
</feature>
<feature type="compositionally biased region" description="Polar residues" evidence="3">
    <location>
        <begin position="808"/>
        <end position="820"/>
    </location>
</feature>
<dbReference type="PROSITE" id="PS50014">
    <property type="entry name" value="BROMODOMAIN_2"/>
    <property type="match status" value="1"/>
</dbReference>
<dbReference type="Gene3D" id="1.20.920.10">
    <property type="entry name" value="Bromodomain-like"/>
    <property type="match status" value="1"/>
</dbReference>
<dbReference type="SMART" id="SM00717">
    <property type="entry name" value="SANT"/>
    <property type="match status" value="1"/>
</dbReference>
<feature type="compositionally biased region" description="Basic and acidic residues" evidence="3">
    <location>
        <begin position="153"/>
        <end position="166"/>
    </location>
</feature>
<feature type="region of interest" description="Disordered" evidence="3">
    <location>
        <begin position="61"/>
        <end position="85"/>
    </location>
</feature>
<feature type="compositionally biased region" description="Low complexity" evidence="3">
    <location>
        <begin position="422"/>
        <end position="435"/>
    </location>
</feature>
<feature type="compositionally biased region" description="Polar residues" evidence="3">
    <location>
        <begin position="70"/>
        <end position="82"/>
    </location>
</feature>
<feature type="domain" description="Bromo" evidence="4">
    <location>
        <begin position="286"/>
        <end position="358"/>
    </location>
</feature>
<feature type="domain" description="Myb-like" evidence="5">
    <location>
        <begin position="8"/>
        <end position="59"/>
    </location>
</feature>
<dbReference type="InterPro" id="IPR017930">
    <property type="entry name" value="Myb_dom"/>
</dbReference>
<feature type="compositionally biased region" description="Basic and acidic residues" evidence="3">
    <location>
        <begin position="665"/>
        <end position="684"/>
    </location>
</feature>
<feature type="compositionally biased region" description="Low complexity" evidence="3">
    <location>
        <begin position="931"/>
        <end position="943"/>
    </location>
</feature>
<dbReference type="PROSITE" id="PS50090">
    <property type="entry name" value="MYB_LIKE"/>
    <property type="match status" value="1"/>
</dbReference>
<dbReference type="CDD" id="cd11660">
    <property type="entry name" value="SANT_TRF"/>
    <property type="match status" value="1"/>
</dbReference>
<name>A0AAE0ELD8_9CHLO</name>
<feature type="compositionally biased region" description="Gly residues" evidence="3">
    <location>
        <begin position="1122"/>
        <end position="1140"/>
    </location>
</feature>
<feature type="compositionally biased region" description="Basic and acidic residues" evidence="3">
    <location>
        <begin position="983"/>
        <end position="995"/>
    </location>
</feature>
<gene>
    <name evidence="7" type="ORF">CYMTET_57016</name>
</gene>
<feature type="region of interest" description="Disordered" evidence="3">
    <location>
        <begin position="102"/>
        <end position="218"/>
    </location>
</feature>
<evidence type="ECO:0000256" key="3">
    <source>
        <dbReference type="SAM" id="MobiDB-lite"/>
    </source>
</evidence>
<dbReference type="PANTHER" id="PTHR37888">
    <property type="entry name" value="DNA-BINDING BROMODOMAIN-CONTAINING PROTEIN"/>
    <property type="match status" value="1"/>
</dbReference>
<evidence type="ECO:0000259" key="5">
    <source>
        <dbReference type="PROSITE" id="PS50090"/>
    </source>
</evidence>
<feature type="region of interest" description="Disordered" evidence="3">
    <location>
        <begin position="1338"/>
        <end position="1358"/>
    </location>
</feature>
<sequence>MPKKRGYSRWNDEEEKALRTGVAKYGEGKWKRILADQALMRFLEGRTNVDLKDKWRTLSCAEAGRPTRPNPNSKSSIRSATQKIAADQLKKRAEIIKLRQAQTGGLLAADGTKQAQLDVTPPESEDEQTSDDDDKSDTQDSEDTALDEEEAYTDDRRAVSEKELREAATAPQAKAAAKRAPSKQSSGGGTDGGSETTVVRSADTNGESRKTAVAPPATFIPPPVISPCPTTFPLSPADEQLRVSILAAKRRTQKIWSEVHGNSSVEERRRRIAQAEPLLEVWKAIASHKAAAPFRRGVPEGEFEKYNQLIRRPVDLTGIRRRLEGKLGAPCNASEFQRDLLLMLNNAMVYHEKDSPVWSLAVELKQHTVRQLEVYAVCEGKQQEFFRFLHVLAPASEHDPSAPKFTPPPEYLASLRLARSASEAAAASTQTSQQQKPGQAVPKTTKWPSWNEAETPPTHTSSKQEKPKPKLGHPPSRSNKYEPQESAGSKPEKPSSTAPPAAEPSASKAMSKVGPVDKARPRSEPAAARVMQRSEPPSEKRSKPDKEGETHTSRAKNEHKHGWHKHELKALSTSGSHPPRSTKPEQSDASGECACGDSSAPRSKSEHPMVGGSTEPASPRARAKADGMRGKAELLHSDGAGSAEPGVLRAASKAESKSEQAPWRSGKEKEPHPLRGKVGQHDKAPSPSQKIETQGEDKAEPVIGKLKAALSRSDDKTEGKSGAPRSSKTAGGAGGLPGPKGKSEARCAEVGKKGVLNESQDRKSVAPSERASTADYTANGTSEKSSLRHPPPSTREARPAKQAKLAESPSSANALGSQPTPLALDTNHPAAASISSPPKRKADDDLSGRILPKRRAAVAAAEKLAATGGGNSPTIIQPPSGNAFSPAAEKPATEKLAPDKLVASDAAIPTPAPAAPPLPRKKEKVLMGKKAAAAAAAAAAAVASGSPACKSVVKPKSPRKPSTATTPAEPTAQSAETPGSGGKEPKEEEGKEAAAADRAQPAKPFPPAAQRNASLNELQSSEAEEPLEPDSERRHSGALTWGRGGQRRSAKRGSRVPRRVPAEMQPSWGTSLGDLSEVASGQAAAEDSAAMEGGKPARAPGRLGKVNRVVGVEAGAARRPGKGGGKGAGKGSAKGGGAGGPEPAAPDLQEEDHAAAMQLMELMMFTSGEGGGESAPTVEQKVEQPPVKSKQAKGVDSLPSGLSQPAPAGISSVADAVGQAIGDDAASNAGREAIEQRPSSTPKLAMAVPVVTTSAHPPAPNKPAPKPAPKPALPPSSGSLTITTQQAPLPVAAVVPEVKPPAAVVPVIVKSTAERVAGHALSAFAAISRAVPMEGAVPSRPQGNVADGESTATQSQMTAAPASLQAVLQGSQGGLPGAALRQPGFPGLWAAHPALGSQWAGHSAAPSRTLSRNAAASAAPDGAVPAQSSLLMAQDAPGGSRMSKSMSVGSMNKFASHMASVVANAVSSAANSAAKNAATQERDVARSAAPVGKSGPVAEGLGAATTCIVEPSGARGPRASSEPTADCQQLTSAAAIVAAVAAAAAAAGNGEPRA</sequence>
<dbReference type="SUPFAM" id="SSF47370">
    <property type="entry name" value="Bromodomain"/>
    <property type="match status" value="1"/>
</dbReference>
<dbReference type="Proteomes" id="UP001190700">
    <property type="component" value="Unassembled WGS sequence"/>
</dbReference>
<dbReference type="InterPro" id="IPR001005">
    <property type="entry name" value="SANT/Myb"/>
</dbReference>
<feature type="compositionally biased region" description="Low complexity" evidence="3">
    <location>
        <begin position="1079"/>
        <end position="1094"/>
    </location>
</feature>
<feature type="compositionally biased region" description="Polar residues" evidence="3">
    <location>
        <begin position="770"/>
        <end position="784"/>
    </location>
</feature>
<keyword evidence="1 2" id="KW-0103">Bromodomain</keyword>